<evidence type="ECO:0000256" key="7">
    <source>
        <dbReference type="SAM" id="Phobius"/>
    </source>
</evidence>
<dbReference type="Proteomes" id="UP000622533">
    <property type="component" value="Unassembled WGS sequence"/>
</dbReference>
<feature type="transmembrane region" description="Helical" evidence="7">
    <location>
        <begin position="7"/>
        <end position="25"/>
    </location>
</feature>
<protein>
    <submittedName>
        <fullName evidence="8">Small multidrug resistance protein</fullName>
    </submittedName>
</protein>
<evidence type="ECO:0000256" key="2">
    <source>
        <dbReference type="ARBA" id="ARBA00022475"/>
    </source>
</evidence>
<dbReference type="Pfam" id="PF00893">
    <property type="entry name" value="Multi_Drug_Res"/>
    <property type="match status" value="1"/>
</dbReference>
<dbReference type="InterPro" id="IPR037185">
    <property type="entry name" value="EmrE-like"/>
</dbReference>
<evidence type="ECO:0000256" key="6">
    <source>
        <dbReference type="RuleBase" id="RU003942"/>
    </source>
</evidence>
<feature type="transmembrane region" description="Helical" evidence="7">
    <location>
        <begin position="98"/>
        <end position="115"/>
    </location>
</feature>
<evidence type="ECO:0000256" key="5">
    <source>
        <dbReference type="ARBA" id="ARBA00023136"/>
    </source>
</evidence>
<dbReference type="PANTHER" id="PTHR30561:SF9">
    <property type="entry name" value="4-AMINO-4-DEOXY-L-ARABINOSE-PHOSPHOUNDECAPRENOL FLIPPASE SUBUNIT ARNF-RELATED"/>
    <property type="match status" value="1"/>
</dbReference>
<evidence type="ECO:0000313" key="8">
    <source>
        <dbReference type="EMBL" id="MBE9026898.1"/>
    </source>
</evidence>
<feature type="transmembrane region" description="Helical" evidence="7">
    <location>
        <begin position="72"/>
        <end position="92"/>
    </location>
</feature>
<dbReference type="PANTHER" id="PTHR30561">
    <property type="entry name" value="SMR FAMILY PROTON-DEPENDENT DRUG EFFLUX TRANSPORTER SUGE"/>
    <property type="match status" value="1"/>
</dbReference>
<keyword evidence="5 7" id="KW-0472">Membrane</keyword>
<reference evidence="8" key="1">
    <citation type="submission" date="2020-10" db="EMBL/GenBank/DDBJ databases">
        <authorList>
            <person name="Castelo-Branco R."/>
            <person name="Eusebio N."/>
            <person name="Adriana R."/>
            <person name="Vieira A."/>
            <person name="Brugerolle De Fraissinette N."/>
            <person name="Rezende De Castro R."/>
            <person name="Schneider M.P."/>
            <person name="Vasconcelos V."/>
            <person name="Leao P.N."/>
        </authorList>
    </citation>
    <scope>NUCLEOTIDE SEQUENCE</scope>
    <source>
        <strain evidence="8">LEGE 12446</strain>
    </source>
</reference>
<dbReference type="InterPro" id="IPR045324">
    <property type="entry name" value="Small_multidrug_res"/>
</dbReference>
<evidence type="ECO:0000256" key="1">
    <source>
        <dbReference type="ARBA" id="ARBA00004651"/>
    </source>
</evidence>
<dbReference type="Gene3D" id="1.10.3730.20">
    <property type="match status" value="1"/>
</dbReference>
<dbReference type="AlphaFoldDB" id="A0A8J7D4Y4"/>
<dbReference type="RefSeq" id="WP_193923681.1">
    <property type="nucleotide sequence ID" value="NZ_JADEXS020000001.1"/>
</dbReference>
<keyword evidence="9" id="KW-1185">Reference proteome</keyword>
<comment type="similarity">
    <text evidence="6">Belongs to the drug/metabolite transporter (DMT) superfamily. Small multidrug resistance (SMR) (TC 2.A.7.1) family.</text>
</comment>
<dbReference type="SUPFAM" id="SSF103481">
    <property type="entry name" value="Multidrug resistance efflux transporter EmrE"/>
    <property type="match status" value="1"/>
</dbReference>
<keyword evidence="2" id="KW-1003">Cell membrane</keyword>
<accession>A0A8J7D4Y4</accession>
<dbReference type="GO" id="GO:0005886">
    <property type="term" value="C:plasma membrane"/>
    <property type="evidence" value="ECO:0007669"/>
    <property type="project" value="UniProtKB-SubCell"/>
</dbReference>
<feature type="transmembrane region" description="Helical" evidence="7">
    <location>
        <begin position="37"/>
        <end position="60"/>
    </location>
</feature>
<proteinExistence type="inferred from homology"/>
<gene>
    <name evidence="8" type="ORF">IQ276_32135</name>
</gene>
<sequence>MNFSWSTWSFVFAASINTCIGNLLLKRSRLEAPDPGLVSLLLSPWFISGLVFYSINVVLFGKALDKLPVSTAYPVFAGLGFGLIAITGSWFFGERLGLNQYVGLGIILIGIIIMSRS</sequence>
<dbReference type="GO" id="GO:0022857">
    <property type="term" value="F:transmembrane transporter activity"/>
    <property type="evidence" value="ECO:0007669"/>
    <property type="project" value="InterPro"/>
</dbReference>
<keyword evidence="4 7" id="KW-1133">Transmembrane helix</keyword>
<comment type="subcellular location">
    <subcellularLocation>
        <location evidence="1 6">Cell membrane</location>
        <topology evidence="1 6">Multi-pass membrane protein</topology>
    </subcellularLocation>
</comment>
<evidence type="ECO:0000256" key="4">
    <source>
        <dbReference type="ARBA" id="ARBA00022989"/>
    </source>
</evidence>
<keyword evidence="3 6" id="KW-0812">Transmembrane</keyword>
<evidence type="ECO:0000313" key="9">
    <source>
        <dbReference type="Proteomes" id="UP000622533"/>
    </source>
</evidence>
<organism evidence="8 9">
    <name type="scientific">Desmonostoc muscorum LEGE 12446</name>
    <dbReference type="NCBI Taxonomy" id="1828758"/>
    <lineage>
        <taxon>Bacteria</taxon>
        <taxon>Bacillati</taxon>
        <taxon>Cyanobacteriota</taxon>
        <taxon>Cyanophyceae</taxon>
        <taxon>Nostocales</taxon>
        <taxon>Nostocaceae</taxon>
        <taxon>Desmonostoc</taxon>
    </lineage>
</organism>
<comment type="caution">
    <text evidence="8">The sequence shown here is derived from an EMBL/GenBank/DDBJ whole genome shotgun (WGS) entry which is preliminary data.</text>
</comment>
<dbReference type="EMBL" id="JADEXS010000725">
    <property type="protein sequence ID" value="MBE9026898.1"/>
    <property type="molecule type" value="Genomic_DNA"/>
</dbReference>
<name>A0A8J7D4Y4_DESMC</name>
<dbReference type="InterPro" id="IPR000390">
    <property type="entry name" value="Small_drug/metabolite_transptr"/>
</dbReference>
<evidence type="ECO:0000256" key="3">
    <source>
        <dbReference type="ARBA" id="ARBA00022692"/>
    </source>
</evidence>